<proteinExistence type="predicted"/>
<dbReference type="AlphaFoldDB" id="A0AAJ4I930"/>
<evidence type="ECO:0000313" key="2">
    <source>
        <dbReference type="Proteomes" id="UP000594435"/>
    </source>
</evidence>
<sequence>MEQSEHYLNRVTMAFDDLLYCHDFLEKLLSYETGEEPIIQLALTSSFIIAYGRVFGSSNTKDPEYKDMVSNKFGALLNCWRRKLSSESLEFHKSLISSRNIAIAHSDAMSRDYKVSTRNQVSYGYNPYVAFGETESELAFELTKSLLIVVSREQTKCRNELDTTNT</sequence>
<dbReference type="EMBL" id="CP065217">
    <property type="protein sequence ID" value="QPL52355.1"/>
    <property type="molecule type" value="Genomic_DNA"/>
</dbReference>
<dbReference type="Proteomes" id="UP000594435">
    <property type="component" value="Chromosome 1"/>
</dbReference>
<dbReference type="RefSeq" id="WP_045570719.1">
    <property type="nucleotide sequence ID" value="NZ_CP065217.1"/>
</dbReference>
<name>A0AAJ4I930_9VIBR</name>
<accession>A0AAJ4I930</accession>
<reference evidence="1 2" key="1">
    <citation type="submission" date="2020-11" db="EMBL/GenBank/DDBJ databases">
        <title>Complete and Circularized Genome Assembly of a human isolate of Vibrio navarrensis biotype pommerensis with MiSeq and MinION Sequence Data.</title>
        <authorList>
            <person name="Schwartz K."/>
            <person name="Borowiak M."/>
            <person name="Deneke C."/>
            <person name="Balau V."/>
            <person name="Metelmann C."/>
            <person name="Strauch E."/>
        </authorList>
    </citation>
    <scope>NUCLEOTIDE SEQUENCE [LARGE SCALE GENOMIC DNA]</scope>
    <source>
        <strain evidence="1 2">20-VB00237</strain>
    </source>
</reference>
<gene>
    <name evidence="1" type="ORF">I3X05_09925</name>
</gene>
<protein>
    <submittedName>
        <fullName evidence="1">Uncharacterized protein</fullName>
    </submittedName>
</protein>
<evidence type="ECO:0000313" key="1">
    <source>
        <dbReference type="EMBL" id="QPL52355.1"/>
    </source>
</evidence>
<organism evidence="1 2">
    <name type="scientific">Vibrio navarrensis</name>
    <dbReference type="NCBI Taxonomy" id="29495"/>
    <lineage>
        <taxon>Bacteria</taxon>
        <taxon>Pseudomonadati</taxon>
        <taxon>Pseudomonadota</taxon>
        <taxon>Gammaproteobacteria</taxon>
        <taxon>Vibrionales</taxon>
        <taxon>Vibrionaceae</taxon>
        <taxon>Vibrio</taxon>
    </lineage>
</organism>